<evidence type="ECO:0000313" key="9">
    <source>
        <dbReference type="Proteomes" id="UP001500827"/>
    </source>
</evidence>
<evidence type="ECO:0000259" key="7">
    <source>
        <dbReference type="Pfam" id="PF07244"/>
    </source>
</evidence>
<feature type="chain" id="PRO_5046223765" evidence="5">
    <location>
        <begin position="30"/>
        <end position="667"/>
    </location>
</feature>
<evidence type="ECO:0000256" key="4">
    <source>
        <dbReference type="SAM" id="MobiDB-lite"/>
    </source>
</evidence>
<dbReference type="Pfam" id="PF01103">
    <property type="entry name" value="Omp85"/>
    <property type="match status" value="1"/>
</dbReference>
<feature type="region of interest" description="Disordered" evidence="4">
    <location>
        <begin position="69"/>
        <end position="88"/>
    </location>
</feature>
<feature type="signal peptide" evidence="5">
    <location>
        <begin position="1"/>
        <end position="29"/>
    </location>
</feature>
<evidence type="ECO:0000256" key="5">
    <source>
        <dbReference type="SAM" id="SignalP"/>
    </source>
</evidence>
<keyword evidence="9" id="KW-1185">Reference proteome</keyword>
<evidence type="ECO:0000256" key="3">
    <source>
        <dbReference type="ARBA" id="ARBA00023136"/>
    </source>
</evidence>
<evidence type="ECO:0000259" key="6">
    <source>
        <dbReference type="Pfam" id="PF01103"/>
    </source>
</evidence>
<feature type="region of interest" description="Disordered" evidence="4">
    <location>
        <begin position="29"/>
        <end position="61"/>
    </location>
</feature>
<name>A0ABP7LZ39_9SPHN</name>
<proteinExistence type="predicted"/>
<feature type="domain" description="POTRA" evidence="7">
    <location>
        <begin position="198"/>
        <end position="262"/>
    </location>
</feature>
<keyword evidence="2" id="KW-1134">Transmembrane beta strand</keyword>
<dbReference type="InterPro" id="IPR039910">
    <property type="entry name" value="D15-like"/>
</dbReference>
<dbReference type="InterPro" id="IPR010827">
    <property type="entry name" value="BamA/TamA_POTRA"/>
</dbReference>
<feature type="compositionally biased region" description="Polar residues" evidence="4">
    <location>
        <begin position="76"/>
        <end position="88"/>
    </location>
</feature>
<evidence type="ECO:0000313" key="8">
    <source>
        <dbReference type="EMBL" id="GAA3909076.1"/>
    </source>
</evidence>
<gene>
    <name evidence="8" type="ORF">GCM10022276_29180</name>
</gene>
<organism evidence="8 9">
    <name type="scientific">Sphingomonas limnosediminicola</name>
    <dbReference type="NCBI Taxonomy" id="940133"/>
    <lineage>
        <taxon>Bacteria</taxon>
        <taxon>Pseudomonadati</taxon>
        <taxon>Pseudomonadota</taxon>
        <taxon>Alphaproteobacteria</taxon>
        <taxon>Sphingomonadales</taxon>
        <taxon>Sphingomonadaceae</taxon>
        <taxon>Sphingomonas</taxon>
    </lineage>
</organism>
<feature type="domain" description="Bacterial surface antigen (D15)" evidence="6">
    <location>
        <begin position="350"/>
        <end position="667"/>
    </location>
</feature>
<reference evidence="9" key="1">
    <citation type="journal article" date="2019" name="Int. J. Syst. Evol. Microbiol.">
        <title>The Global Catalogue of Microorganisms (GCM) 10K type strain sequencing project: providing services to taxonomists for standard genome sequencing and annotation.</title>
        <authorList>
            <consortium name="The Broad Institute Genomics Platform"/>
            <consortium name="The Broad Institute Genome Sequencing Center for Infectious Disease"/>
            <person name="Wu L."/>
            <person name="Ma J."/>
        </authorList>
    </citation>
    <scope>NUCLEOTIDE SEQUENCE [LARGE SCALE GENOMIC DNA]</scope>
    <source>
        <strain evidence="9">JCM 17543</strain>
    </source>
</reference>
<dbReference type="InterPro" id="IPR000184">
    <property type="entry name" value="Bac_surfAg_D15"/>
</dbReference>
<comment type="subcellular location">
    <subcellularLocation>
        <location evidence="1">Membrane</location>
    </subcellularLocation>
</comment>
<dbReference type="Proteomes" id="UP001500827">
    <property type="component" value="Unassembled WGS sequence"/>
</dbReference>
<evidence type="ECO:0000256" key="1">
    <source>
        <dbReference type="ARBA" id="ARBA00004370"/>
    </source>
</evidence>
<dbReference type="Gene3D" id="2.40.160.50">
    <property type="entry name" value="membrane protein fhac: a member of the omp85/tpsb transporter family"/>
    <property type="match status" value="1"/>
</dbReference>
<feature type="compositionally biased region" description="Low complexity" evidence="4">
    <location>
        <begin position="29"/>
        <end position="46"/>
    </location>
</feature>
<keyword evidence="2" id="KW-0812">Transmembrane</keyword>
<keyword evidence="5" id="KW-0732">Signal</keyword>
<dbReference type="Gene3D" id="3.10.20.310">
    <property type="entry name" value="membrane protein fhac"/>
    <property type="match status" value="2"/>
</dbReference>
<evidence type="ECO:0000256" key="2">
    <source>
        <dbReference type="ARBA" id="ARBA00022452"/>
    </source>
</evidence>
<accession>A0ABP7LZ39</accession>
<dbReference type="Pfam" id="PF07244">
    <property type="entry name" value="POTRA"/>
    <property type="match status" value="1"/>
</dbReference>
<dbReference type="PANTHER" id="PTHR12815:SF42">
    <property type="entry name" value="BACTERIAL SURFACE ANTIGEN (D15) DOMAIN-CONTAINING PROTEIN"/>
    <property type="match status" value="1"/>
</dbReference>
<dbReference type="PANTHER" id="PTHR12815">
    <property type="entry name" value="SORTING AND ASSEMBLY MACHINERY SAMM50 PROTEIN FAMILY MEMBER"/>
    <property type="match status" value="1"/>
</dbReference>
<dbReference type="EMBL" id="BAABBM010000001">
    <property type="protein sequence ID" value="GAA3909076.1"/>
    <property type="molecule type" value="Genomic_DNA"/>
</dbReference>
<protein>
    <submittedName>
        <fullName evidence="8">Autotransporter assembly complex family protein</fullName>
    </submittedName>
</protein>
<keyword evidence="3" id="KW-0472">Membrane</keyword>
<sequence>MIGRGSVGRAAWLLSAASAVALAPAPALAQTPPAAPQQPDAAELDPSAPLAPMPDLGVEWPDLNAKDETLPATAGTAPTVSPQSSEDGTSQVRYAWTIEGIGSVGGAEDILKSFRAQSALETDRKKSANAAQIGRRSRADADLLTELLRSQGYYDAVVEPRTERAADGLRVVLTADPGQQYRFASVELPGLSQAGEEGSKFRDVFGVKAGDPVIAQDVIDAGTALTTALGQNGFASAKIGEQRVDVNHQTHLATLVLPVDPGPVARFGTIRVSGSPPFSARHLAIIARFKRGDLFKRSKIDDLRRALIATTLVASADVEVIPVDGGRVVDLAVKLEPAPSHTIAGELGYGTGQGVRAEASWTDRNFMNPEGALTLRGVLGTREQLAAVQLRRSNFMKRDQVLNLQASAGHQRYDAYEARTVRLAGNIERQSNFIWQKTWTWSYGAEVLATDEQGVFSTSGIKDTRTFFIAALPLALGYDGSDNLLDPTTGFRLSGRLSPELSAHGGKFAYARGQIDASAYKRVSDQVVAAGRIRLGTIVGASAFDIAPSRRFYSGGGGSVRGYGYQQLGPKDADGDPIGGRGLAEFALEARIRLKQFGGNFGVVPFFDGGSLTYHALPDFSTWRFAAGIGARYYSSFGPIRIDLGVPLNRQKGDGLVAVTVSLGQAF</sequence>
<comment type="caution">
    <text evidence="8">The sequence shown here is derived from an EMBL/GenBank/DDBJ whole genome shotgun (WGS) entry which is preliminary data.</text>
</comment>